<dbReference type="EMBL" id="CP116942">
    <property type="protein sequence ID" value="WCO67088.1"/>
    <property type="molecule type" value="Genomic_DNA"/>
</dbReference>
<evidence type="ECO:0000313" key="3">
    <source>
        <dbReference type="Proteomes" id="UP001216390"/>
    </source>
</evidence>
<dbReference type="Proteomes" id="UP001216390">
    <property type="component" value="Chromosome"/>
</dbReference>
<evidence type="ECO:0000259" key="1">
    <source>
        <dbReference type="Pfam" id="PF00117"/>
    </source>
</evidence>
<dbReference type="InterPro" id="IPR017926">
    <property type="entry name" value="GATASE"/>
</dbReference>
<evidence type="ECO:0000313" key="2">
    <source>
        <dbReference type="EMBL" id="WCO67088.1"/>
    </source>
</evidence>
<sequence>MDAIIWEGSGSPWRGATWGGPVAARLTALGLRTRTVPWGASGLVHRGRPDVLHVFTGGMEPVASGSPEMEDRMGAVTAAVVAAGEGACSVLGICLGAQMIAAAASGLEPVPAAGGGEAGTTTVRSQHPDVADVVVGTAHTHEVPRRFLAGDGVEHLWANDVTRVQGFRLGGRVVGVQFHPELSGPEAGRASRAFRRALGAPPAHDATDEVDPAVAMGAVLVLAGVGAPTGAEAPAEPA</sequence>
<dbReference type="InterPro" id="IPR029062">
    <property type="entry name" value="Class_I_gatase-like"/>
</dbReference>
<keyword evidence="3" id="KW-1185">Reference proteome</keyword>
<dbReference type="SUPFAM" id="SSF52317">
    <property type="entry name" value="Class I glutamine amidotransferase-like"/>
    <property type="match status" value="1"/>
</dbReference>
<dbReference type="KEGG" id="ima:PO878_21605"/>
<dbReference type="Pfam" id="PF00117">
    <property type="entry name" value="GATase"/>
    <property type="match status" value="1"/>
</dbReference>
<proteinExistence type="predicted"/>
<organism evidence="2 3">
    <name type="scientific">Iamia majanohamensis</name>
    <dbReference type="NCBI Taxonomy" id="467976"/>
    <lineage>
        <taxon>Bacteria</taxon>
        <taxon>Bacillati</taxon>
        <taxon>Actinomycetota</taxon>
        <taxon>Acidimicrobiia</taxon>
        <taxon>Acidimicrobiales</taxon>
        <taxon>Iamiaceae</taxon>
        <taxon>Iamia</taxon>
    </lineage>
</organism>
<reference evidence="2" key="1">
    <citation type="submission" date="2023-01" db="EMBL/GenBank/DDBJ databases">
        <title>The diversity of Class Acidimicrobiia in South China Sea sediment environments and the proposal of Iamia marina sp. nov., a novel species of the genus Iamia.</title>
        <authorList>
            <person name="He Y."/>
            <person name="Tian X."/>
        </authorList>
    </citation>
    <scope>NUCLEOTIDE SEQUENCE</scope>
    <source>
        <strain evidence="2">DSM 19957</strain>
    </source>
</reference>
<accession>A0AAF0BVJ1</accession>
<dbReference type="PROSITE" id="PS51273">
    <property type="entry name" value="GATASE_TYPE_1"/>
    <property type="match status" value="1"/>
</dbReference>
<dbReference type="AlphaFoldDB" id="A0AAF0BVJ1"/>
<dbReference type="RefSeq" id="WP_272736610.1">
    <property type="nucleotide sequence ID" value="NZ_CP116942.1"/>
</dbReference>
<name>A0AAF0BVJ1_9ACTN</name>
<gene>
    <name evidence="2" type="ORF">PO878_21605</name>
</gene>
<feature type="domain" description="Glutamine amidotransferase" evidence="1">
    <location>
        <begin position="64"/>
        <end position="188"/>
    </location>
</feature>
<dbReference type="Gene3D" id="3.40.50.880">
    <property type="match status" value="1"/>
</dbReference>
<protein>
    <recommendedName>
        <fullName evidence="1">Glutamine amidotransferase domain-containing protein</fullName>
    </recommendedName>
</protein>